<dbReference type="SMART" id="SM00422">
    <property type="entry name" value="HTH_MERR"/>
    <property type="match status" value="2"/>
</dbReference>
<dbReference type="EMBL" id="JBITGY010000026">
    <property type="protein sequence ID" value="MFI6505888.1"/>
    <property type="molecule type" value="Genomic_DNA"/>
</dbReference>
<dbReference type="PROSITE" id="PS50937">
    <property type="entry name" value="HTH_MERR_2"/>
    <property type="match status" value="2"/>
</dbReference>
<dbReference type="PANTHER" id="PTHR30204">
    <property type="entry name" value="REDOX-CYCLING DRUG-SENSING TRANSCRIPTIONAL ACTIVATOR SOXR"/>
    <property type="match status" value="1"/>
</dbReference>
<sequence length="230" mass="25239">MRQLRPIDLAREHGLSAQAVRNYEDMGILPHTGRTPTGYRVYTPLHAQALRTFIALIPSHGHHVGAAIMRAVNAGKPEEALRLIDESHAQLLDDRRTLTAVENALRDLAPPPPEHGHTHIGPLARRLGIRPATLRKWEHAGLIRPRRDPRTGYRVYAPADVRDAQLAHQLRRGGYLLEQIAPLLDQVRTAGGVEPLEAALAGWHDRLSARGLAMLAGAAALHAYLSEIGG</sequence>
<dbReference type="InterPro" id="IPR047057">
    <property type="entry name" value="MerR_fam"/>
</dbReference>
<keyword evidence="4" id="KW-1185">Reference proteome</keyword>
<organism evidence="3 4">
    <name type="scientific">Nonomuraea typhae</name>
    <dbReference type="NCBI Taxonomy" id="2603600"/>
    <lineage>
        <taxon>Bacteria</taxon>
        <taxon>Bacillati</taxon>
        <taxon>Actinomycetota</taxon>
        <taxon>Actinomycetes</taxon>
        <taxon>Streptosporangiales</taxon>
        <taxon>Streptosporangiaceae</taxon>
        <taxon>Nonomuraea</taxon>
    </lineage>
</organism>
<feature type="domain" description="HTH merR-type" evidence="2">
    <location>
        <begin position="120"/>
        <end position="186"/>
    </location>
</feature>
<evidence type="ECO:0000256" key="1">
    <source>
        <dbReference type="ARBA" id="ARBA00023125"/>
    </source>
</evidence>
<dbReference type="Proteomes" id="UP001612741">
    <property type="component" value="Unassembled WGS sequence"/>
</dbReference>
<gene>
    <name evidence="3" type="ORF">ACIBG2_51535</name>
</gene>
<name>A0ABW7ZCL6_9ACTN</name>
<dbReference type="PANTHER" id="PTHR30204:SF93">
    <property type="entry name" value="HTH MERR-TYPE DOMAIN-CONTAINING PROTEIN"/>
    <property type="match status" value="1"/>
</dbReference>
<evidence type="ECO:0000313" key="3">
    <source>
        <dbReference type="EMBL" id="MFI6505888.1"/>
    </source>
</evidence>
<dbReference type="Pfam" id="PF13411">
    <property type="entry name" value="MerR_1"/>
    <property type="match status" value="1"/>
</dbReference>
<accession>A0ABW7ZCL6</accession>
<evidence type="ECO:0000259" key="2">
    <source>
        <dbReference type="PROSITE" id="PS50937"/>
    </source>
</evidence>
<dbReference type="Pfam" id="PF00376">
    <property type="entry name" value="MerR"/>
    <property type="match status" value="1"/>
</dbReference>
<comment type="caution">
    <text evidence="3">The sequence shown here is derived from an EMBL/GenBank/DDBJ whole genome shotgun (WGS) entry which is preliminary data.</text>
</comment>
<protein>
    <submittedName>
        <fullName evidence="3">TioE family transcriptional regulator</fullName>
    </submittedName>
</protein>
<proteinExistence type="predicted"/>
<dbReference type="SUPFAM" id="SSF46955">
    <property type="entry name" value="Putative DNA-binding domain"/>
    <property type="match status" value="2"/>
</dbReference>
<dbReference type="Gene3D" id="1.10.1660.10">
    <property type="match status" value="2"/>
</dbReference>
<dbReference type="InterPro" id="IPR000551">
    <property type="entry name" value="MerR-type_HTH_dom"/>
</dbReference>
<evidence type="ECO:0000313" key="4">
    <source>
        <dbReference type="Proteomes" id="UP001612741"/>
    </source>
</evidence>
<dbReference type="InterPro" id="IPR009061">
    <property type="entry name" value="DNA-bd_dom_put_sf"/>
</dbReference>
<feature type="domain" description="HTH merR-type" evidence="2">
    <location>
        <begin position="9"/>
        <end position="43"/>
    </location>
</feature>
<dbReference type="CDD" id="cd04773">
    <property type="entry name" value="HTH_TioE_rpt2"/>
    <property type="match status" value="1"/>
</dbReference>
<reference evidence="3 4" key="1">
    <citation type="submission" date="2024-10" db="EMBL/GenBank/DDBJ databases">
        <title>The Natural Products Discovery Center: Release of the First 8490 Sequenced Strains for Exploring Actinobacteria Biosynthetic Diversity.</title>
        <authorList>
            <person name="Kalkreuter E."/>
            <person name="Kautsar S.A."/>
            <person name="Yang D."/>
            <person name="Bader C.D."/>
            <person name="Teijaro C.N."/>
            <person name="Fluegel L."/>
            <person name="Davis C.M."/>
            <person name="Simpson J.R."/>
            <person name="Lauterbach L."/>
            <person name="Steele A.D."/>
            <person name="Gui C."/>
            <person name="Meng S."/>
            <person name="Li G."/>
            <person name="Viehrig K."/>
            <person name="Ye F."/>
            <person name="Su P."/>
            <person name="Kiefer A.F."/>
            <person name="Nichols A."/>
            <person name="Cepeda A.J."/>
            <person name="Yan W."/>
            <person name="Fan B."/>
            <person name="Jiang Y."/>
            <person name="Adhikari A."/>
            <person name="Zheng C.-J."/>
            <person name="Schuster L."/>
            <person name="Cowan T.M."/>
            <person name="Smanski M.J."/>
            <person name="Chevrette M.G."/>
            <person name="De Carvalho L.P.S."/>
            <person name="Shen B."/>
        </authorList>
    </citation>
    <scope>NUCLEOTIDE SEQUENCE [LARGE SCALE GENOMIC DNA]</scope>
    <source>
        <strain evidence="3 4">NPDC050545</strain>
    </source>
</reference>
<dbReference type="RefSeq" id="WP_397092322.1">
    <property type="nucleotide sequence ID" value="NZ_JBITGY010000026.1"/>
</dbReference>
<keyword evidence="1" id="KW-0238">DNA-binding</keyword>